<proteinExistence type="predicted"/>
<dbReference type="InterPro" id="IPR050428">
    <property type="entry name" value="TCS_sensor_his_kinase"/>
</dbReference>
<dbReference type="PROSITE" id="PS50109">
    <property type="entry name" value="HIS_KIN"/>
    <property type="match status" value="1"/>
</dbReference>
<dbReference type="RefSeq" id="WP_307063579.1">
    <property type="nucleotide sequence ID" value="NZ_JAUSUH010000012.1"/>
</dbReference>
<keyword evidence="9" id="KW-0902">Two-component regulatory system</keyword>
<dbReference type="PRINTS" id="PR00344">
    <property type="entry name" value="BCTRLSENSOR"/>
</dbReference>
<dbReference type="SMART" id="SM00387">
    <property type="entry name" value="HATPase_c"/>
    <property type="match status" value="1"/>
</dbReference>
<dbReference type="PROSITE" id="PS50885">
    <property type="entry name" value="HAMP"/>
    <property type="match status" value="1"/>
</dbReference>
<keyword evidence="15" id="KW-1185">Reference proteome</keyword>
<dbReference type="Gene3D" id="1.10.287.130">
    <property type="match status" value="1"/>
</dbReference>
<evidence type="ECO:0000256" key="5">
    <source>
        <dbReference type="ARBA" id="ARBA00022679"/>
    </source>
</evidence>
<evidence type="ECO:0000256" key="10">
    <source>
        <dbReference type="ARBA" id="ARBA00023136"/>
    </source>
</evidence>
<evidence type="ECO:0000256" key="11">
    <source>
        <dbReference type="SAM" id="Phobius"/>
    </source>
</evidence>
<reference evidence="14 15" key="1">
    <citation type="submission" date="2023-07" db="EMBL/GenBank/DDBJ databases">
        <title>Genomic Encyclopedia of Type Strains, Phase IV (KMG-IV): sequencing the most valuable type-strain genomes for metagenomic binning, comparative biology and taxonomic classification.</title>
        <authorList>
            <person name="Goeker M."/>
        </authorList>
    </citation>
    <scope>NUCLEOTIDE SEQUENCE [LARGE SCALE GENOMIC DNA]</scope>
    <source>
        <strain evidence="14 15">DSM 1277</strain>
    </source>
</reference>
<dbReference type="InterPro" id="IPR004358">
    <property type="entry name" value="Sig_transdc_His_kin-like_C"/>
</dbReference>
<comment type="subcellular location">
    <subcellularLocation>
        <location evidence="2">Membrane</location>
        <topology evidence="2">Multi-pass membrane protein</topology>
    </subcellularLocation>
</comment>
<keyword evidence="4" id="KW-0597">Phosphoprotein</keyword>
<evidence type="ECO:0000259" key="13">
    <source>
        <dbReference type="PROSITE" id="PS50885"/>
    </source>
</evidence>
<dbReference type="SMART" id="SM00304">
    <property type="entry name" value="HAMP"/>
    <property type="match status" value="1"/>
</dbReference>
<dbReference type="CDD" id="cd00082">
    <property type="entry name" value="HisKA"/>
    <property type="match status" value="1"/>
</dbReference>
<dbReference type="InterPro" id="IPR003594">
    <property type="entry name" value="HATPase_dom"/>
</dbReference>
<evidence type="ECO:0000256" key="4">
    <source>
        <dbReference type="ARBA" id="ARBA00022553"/>
    </source>
</evidence>
<comment type="catalytic activity">
    <reaction evidence="1">
        <text>ATP + protein L-histidine = ADP + protein N-phospho-L-histidine.</text>
        <dbReference type="EC" id="2.7.13.3"/>
    </reaction>
</comment>
<evidence type="ECO:0000256" key="2">
    <source>
        <dbReference type="ARBA" id="ARBA00004141"/>
    </source>
</evidence>
<comment type="caution">
    <text evidence="14">The sequence shown here is derived from an EMBL/GenBank/DDBJ whole genome shotgun (WGS) entry which is preliminary data.</text>
</comment>
<protein>
    <recommendedName>
        <fullName evidence="3">histidine kinase</fullName>
        <ecNumber evidence="3">2.7.13.3</ecNumber>
    </recommendedName>
</protein>
<dbReference type="InterPro" id="IPR003660">
    <property type="entry name" value="HAMP_dom"/>
</dbReference>
<evidence type="ECO:0000256" key="9">
    <source>
        <dbReference type="ARBA" id="ARBA00023012"/>
    </source>
</evidence>
<dbReference type="GO" id="GO:0016301">
    <property type="term" value="F:kinase activity"/>
    <property type="evidence" value="ECO:0007669"/>
    <property type="project" value="UniProtKB-KW"/>
</dbReference>
<evidence type="ECO:0000256" key="6">
    <source>
        <dbReference type="ARBA" id="ARBA00022692"/>
    </source>
</evidence>
<feature type="domain" description="Histidine kinase" evidence="12">
    <location>
        <begin position="227"/>
        <end position="426"/>
    </location>
</feature>
<dbReference type="SUPFAM" id="SSF47384">
    <property type="entry name" value="Homodimeric domain of signal transducing histidine kinase"/>
    <property type="match status" value="1"/>
</dbReference>
<evidence type="ECO:0000313" key="14">
    <source>
        <dbReference type="EMBL" id="MDQ0349670.1"/>
    </source>
</evidence>
<dbReference type="InterPro" id="IPR036890">
    <property type="entry name" value="HATPase_C_sf"/>
</dbReference>
<feature type="domain" description="HAMP" evidence="13">
    <location>
        <begin position="166"/>
        <end position="219"/>
    </location>
</feature>
<evidence type="ECO:0000256" key="8">
    <source>
        <dbReference type="ARBA" id="ARBA00022989"/>
    </source>
</evidence>
<dbReference type="InterPro" id="IPR036097">
    <property type="entry name" value="HisK_dim/P_sf"/>
</dbReference>
<keyword evidence="8 11" id="KW-1133">Transmembrane helix</keyword>
<keyword evidence="7 14" id="KW-0418">Kinase</keyword>
<keyword evidence="6 11" id="KW-0812">Transmembrane</keyword>
<dbReference type="PANTHER" id="PTHR45436:SF15">
    <property type="entry name" value="SENSOR HISTIDINE KINASE CUSS"/>
    <property type="match status" value="1"/>
</dbReference>
<gene>
    <name evidence="14" type="ORF">J2S76_004121</name>
</gene>
<keyword evidence="5" id="KW-0808">Transferase</keyword>
<dbReference type="Gene3D" id="3.30.565.10">
    <property type="entry name" value="Histidine kinase-like ATPase, C-terminal domain"/>
    <property type="match status" value="1"/>
</dbReference>
<evidence type="ECO:0000256" key="1">
    <source>
        <dbReference type="ARBA" id="ARBA00000085"/>
    </source>
</evidence>
<dbReference type="InterPro" id="IPR003661">
    <property type="entry name" value="HisK_dim/P_dom"/>
</dbReference>
<dbReference type="Pfam" id="PF02518">
    <property type="entry name" value="HATPase_c"/>
    <property type="match status" value="1"/>
</dbReference>
<sequence length="431" mass="45472">MTAVLLCAWIVMGVLYGDDGGYAQFDAAIAIRTAIQPDGNGSFKLERTPELESYKAQFPTLWFLLTDGHTTISYGAVPGWVSAGATVWDTPQAMSGYVVHGSDMTLERLVAGDSDTDPTIRIEVGGVAYTSSQLTRAILADLDMTTIPLLIVLLATILLTVLVVPVMIARPVRRAARAAELIDGSREGVRLPETGPPAELRPLVSAFNRALDRIDMATAEQRRFLSHAAHELRTPLARVRTRLERVEDGQLRAELVADVQDLSATVTMLLQLARLAAEPTALGRLDLVGVGLRALAQDAPMAIAAGLEVEFRNEKGPIPIVGSAQAIGIALSNLIRNAVQHGAKGGRIIVEVQRPGRIAVIDEGEGIACAVGGAEALTSIARAKNSGTGLGLTIVAQVAALHKAKVSIEETPGGGTTVALIFPPAREGMEG</sequence>
<dbReference type="EC" id="2.7.13.3" evidence="3"/>
<dbReference type="InterPro" id="IPR005467">
    <property type="entry name" value="His_kinase_dom"/>
</dbReference>
<feature type="transmembrane region" description="Helical" evidence="11">
    <location>
        <begin position="147"/>
        <end position="168"/>
    </location>
</feature>
<dbReference type="Pfam" id="PF00512">
    <property type="entry name" value="HisKA"/>
    <property type="match status" value="1"/>
</dbReference>
<accession>A0ABU0DMQ2</accession>
<dbReference type="Pfam" id="PF00672">
    <property type="entry name" value="HAMP"/>
    <property type="match status" value="1"/>
</dbReference>
<dbReference type="SUPFAM" id="SSF55874">
    <property type="entry name" value="ATPase domain of HSP90 chaperone/DNA topoisomerase II/histidine kinase"/>
    <property type="match status" value="1"/>
</dbReference>
<dbReference type="Proteomes" id="UP001238467">
    <property type="component" value="Unassembled WGS sequence"/>
</dbReference>
<evidence type="ECO:0000256" key="3">
    <source>
        <dbReference type="ARBA" id="ARBA00012438"/>
    </source>
</evidence>
<evidence type="ECO:0000256" key="7">
    <source>
        <dbReference type="ARBA" id="ARBA00022777"/>
    </source>
</evidence>
<dbReference type="EMBL" id="JAUSUH010000012">
    <property type="protein sequence ID" value="MDQ0349670.1"/>
    <property type="molecule type" value="Genomic_DNA"/>
</dbReference>
<dbReference type="PANTHER" id="PTHR45436">
    <property type="entry name" value="SENSOR HISTIDINE KINASE YKOH"/>
    <property type="match status" value="1"/>
</dbReference>
<evidence type="ECO:0000313" key="15">
    <source>
        <dbReference type="Proteomes" id="UP001238467"/>
    </source>
</evidence>
<keyword evidence="10 11" id="KW-0472">Membrane</keyword>
<organism evidence="14 15">
    <name type="scientific">Ancylobacter vacuolatus</name>
    <dbReference type="NCBI Taxonomy" id="223389"/>
    <lineage>
        <taxon>Bacteria</taxon>
        <taxon>Pseudomonadati</taxon>
        <taxon>Pseudomonadota</taxon>
        <taxon>Alphaproteobacteria</taxon>
        <taxon>Hyphomicrobiales</taxon>
        <taxon>Xanthobacteraceae</taxon>
        <taxon>Ancylobacter</taxon>
    </lineage>
</organism>
<name>A0ABU0DMQ2_9HYPH</name>
<evidence type="ECO:0000259" key="12">
    <source>
        <dbReference type="PROSITE" id="PS50109"/>
    </source>
</evidence>
<dbReference type="SMART" id="SM00388">
    <property type="entry name" value="HisKA"/>
    <property type="match status" value="1"/>
</dbReference>